<feature type="transmembrane region" description="Helical" evidence="1">
    <location>
        <begin position="48"/>
        <end position="69"/>
    </location>
</feature>
<keyword evidence="1" id="KW-0472">Membrane</keyword>
<reference evidence="3" key="1">
    <citation type="journal article" date="2014" name="Science">
        <title>The coffee genome provides insight into the convergent evolution of caffeine biosynthesis.</title>
        <authorList>
            <person name="Denoeud F."/>
            <person name="Carretero-Paulet L."/>
            <person name="Dereeper A."/>
            <person name="Droc G."/>
            <person name="Guyot R."/>
            <person name="Pietrella M."/>
            <person name="Zheng C."/>
            <person name="Alberti A."/>
            <person name="Anthony F."/>
            <person name="Aprea G."/>
            <person name="Aury J.M."/>
            <person name="Bento P."/>
            <person name="Bernard M."/>
            <person name="Bocs S."/>
            <person name="Campa C."/>
            <person name="Cenci A."/>
            <person name="Combes M.C."/>
            <person name="Crouzillat D."/>
            <person name="Da Silva C."/>
            <person name="Daddiego L."/>
            <person name="De Bellis F."/>
            <person name="Dussert S."/>
            <person name="Garsmeur O."/>
            <person name="Gayraud T."/>
            <person name="Guignon V."/>
            <person name="Jahn K."/>
            <person name="Jamilloux V."/>
            <person name="Joet T."/>
            <person name="Labadie K."/>
            <person name="Lan T."/>
            <person name="Leclercq J."/>
            <person name="Lepelley M."/>
            <person name="Leroy T."/>
            <person name="Li L.T."/>
            <person name="Librado P."/>
            <person name="Lopez L."/>
            <person name="Munoz A."/>
            <person name="Noel B."/>
            <person name="Pallavicini A."/>
            <person name="Perrotta G."/>
            <person name="Poncet V."/>
            <person name="Pot D."/>
            <person name="Priyono X."/>
            <person name="Rigoreau M."/>
            <person name="Rouard M."/>
            <person name="Rozas J."/>
            <person name="Tranchant-Dubreuil C."/>
            <person name="VanBuren R."/>
            <person name="Zhang Q."/>
            <person name="Andrade A.C."/>
            <person name="Argout X."/>
            <person name="Bertrand B."/>
            <person name="de Kochko A."/>
            <person name="Graziosi G."/>
            <person name="Henry R.J."/>
            <person name="Jayarama X."/>
            <person name="Ming R."/>
            <person name="Nagai C."/>
            <person name="Rounsley S."/>
            <person name="Sankoff D."/>
            <person name="Giuliano G."/>
            <person name="Albert V.A."/>
            <person name="Wincker P."/>
            <person name="Lashermes P."/>
        </authorList>
    </citation>
    <scope>NUCLEOTIDE SEQUENCE [LARGE SCALE GENOMIC DNA]</scope>
    <source>
        <strain evidence="3">cv. DH200-94</strain>
    </source>
</reference>
<gene>
    <name evidence="2" type="ORF">GSCOC_T00030186001</name>
</gene>
<protein>
    <submittedName>
        <fullName evidence="2">Uncharacterized protein</fullName>
    </submittedName>
</protein>
<evidence type="ECO:0000313" key="2">
    <source>
        <dbReference type="EMBL" id="CDP09736.1"/>
    </source>
</evidence>
<dbReference type="EMBL" id="HG739124">
    <property type="protein sequence ID" value="CDP09736.1"/>
    <property type="molecule type" value="Genomic_DNA"/>
</dbReference>
<organism evidence="2 3">
    <name type="scientific">Coffea canephora</name>
    <name type="common">Robusta coffee</name>
    <dbReference type="NCBI Taxonomy" id="49390"/>
    <lineage>
        <taxon>Eukaryota</taxon>
        <taxon>Viridiplantae</taxon>
        <taxon>Streptophyta</taxon>
        <taxon>Embryophyta</taxon>
        <taxon>Tracheophyta</taxon>
        <taxon>Spermatophyta</taxon>
        <taxon>Magnoliopsida</taxon>
        <taxon>eudicotyledons</taxon>
        <taxon>Gunneridae</taxon>
        <taxon>Pentapetalae</taxon>
        <taxon>asterids</taxon>
        <taxon>lamiids</taxon>
        <taxon>Gentianales</taxon>
        <taxon>Rubiaceae</taxon>
        <taxon>Ixoroideae</taxon>
        <taxon>Gardenieae complex</taxon>
        <taxon>Bertiereae - Coffeeae clade</taxon>
        <taxon>Coffeeae</taxon>
        <taxon>Coffea</taxon>
    </lineage>
</organism>
<accession>A0A068UMT4</accession>
<proteinExistence type="predicted"/>
<keyword evidence="1" id="KW-1133">Transmembrane helix</keyword>
<dbReference type="Proteomes" id="UP000295252">
    <property type="component" value="Chromosome I"/>
</dbReference>
<dbReference type="Gramene" id="CDP09736">
    <property type="protein sequence ID" value="CDP09736"/>
    <property type="gene ID" value="GSCOC_T00030186001"/>
</dbReference>
<keyword evidence="3" id="KW-1185">Reference proteome</keyword>
<dbReference type="AlphaFoldDB" id="A0A068UMT4"/>
<dbReference type="InParanoid" id="A0A068UMT4"/>
<evidence type="ECO:0000256" key="1">
    <source>
        <dbReference type="SAM" id="Phobius"/>
    </source>
</evidence>
<keyword evidence="1" id="KW-0812">Transmembrane</keyword>
<evidence type="ECO:0000313" key="3">
    <source>
        <dbReference type="Proteomes" id="UP000295252"/>
    </source>
</evidence>
<sequence length="70" mass="8302">MAISCFDFDDFSFGIWKTKKLDICGNRRERKGFSGSLETVLWCKRTSIFSFFFTLYSTFLFFIFSPCYIS</sequence>
<name>A0A068UMT4_COFCA</name>